<reference evidence="1" key="1">
    <citation type="submission" date="2014-12" db="EMBL/GenBank/DDBJ databases">
        <title>Insight into the proteome of Arion vulgaris.</title>
        <authorList>
            <person name="Aradska J."/>
            <person name="Bulat T."/>
            <person name="Smidak R."/>
            <person name="Sarate P."/>
            <person name="Gangsoo J."/>
            <person name="Sialana F."/>
            <person name="Bilban M."/>
            <person name="Lubec G."/>
        </authorList>
    </citation>
    <scope>NUCLEOTIDE SEQUENCE</scope>
    <source>
        <tissue evidence="1">Skin</tissue>
    </source>
</reference>
<sequence>MVLITSYSQGLFSSNFPAQSIAHFRDFFGADVRCSPLVPKVFSSLPCGDIGIFVQSALILV</sequence>
<name>A0A0B7B5Z9_9EUPU</name>
<organism evidence="1">
    <name type="scientific">Arion vulgaris</name>
    <dbReference type="NCBI Taxonomy" id="1028688"/>
    <lineage>
        <taxon>Eukaryota</taxon>
        <taxon>Metazoa</taxon>
        <taxon>Spiralia</taxon>
        <taxon>Lophotrochozoa</taxon>
        <taxon>Mollusca</taxon>
        <taxon>Gastropoda</taxon>
        <taxon>Heterobranchia</taxon>
        <taxon>Euthyneura</taxon>
        <taxon>Panpulmonata</taxon>
        <taxon>Eupulmonata</taxon>
        <taxon>Stylommatophora</taxon>
        <taxon>Helicina</taxon>
        <taxon>Arionoidea</taxon>
        <taxon>Arionidae</taxon>
        <taxon>Arion</taxon>
    </lineage>
</organism>
<gene>
    <name evidence="1" type="primary">ORF167001</name>
</gene>
<dbReference type="AlphaFoldDB" id="A0A0B7B5Z9"/>
<accession>A0A0B7B5Z9</accession>
<dbReference type="EMBL" id="HACG01041919">
    <property type="protein sequence ID" value="CEK88784.1"/>
    <property type="molecule type" value="Transcribed_RNA"/>
</dbReference>
<evidence type="ECO:0000313" key="1">
    <source>
        <dbReference type="EMBL" id="CEK88784.1"/>
    </source>
</evidence>
<proteinExistence type="predicted"/>
<protein>
    <submittedName>
        <fullName evidence="1">Uncharacterized protein</fullName>
    </submittedName>
</protein>